<dbReference type="PROSITE" id="PS00552">
    <property type="entry name" value="HTH_MERR_1"/>
    <property type="match status" value="1"/>
</dbReference>
<dbReference type="InterPro" id="IPR009061">
    <property type="entry name" value="DNA-bd_dom_put_sf"/>
</dbReference>
<dbReference type="SMART" id="SM00422">
    <property type="entry name" value="HTH_MERR"/>
    <property type="match status" value="1"/>
</dbReference>
<proteinExistence type="predicted"/>
<dbReference type="SUPFAM" id="SSF46955">
    <property type="entry name" value="Putative DNA-binding domain"/>
    <property type="match status" value="1"/>
</dbReference>
<dbReference type="Gene3D" id="1.10.1660.10">
    <property type="match status" value="1"/>
</dbReference>
<dbReference type="Proteomes" id="UP000095463">
    <property type="component" value="Unassembled WGS sequence"/>
</dbReference>
<dbReference type="PROSITE" id="PS50937">
    <property type="entry name" value="HTH_MERR_2"/>
    <property type="match status" value="1"/>
</dbReference>
<reference evidence="5 6" key="1">
    <citation type="journal article" date="2015" name="Genome Announc.">
        <title>Genome Assemblies of Three Soil-Associated Devosia species: D. insulae, D. limi, and D. soli.</title>
        <authorList>
            <person name="Hassan Y.I."/>
            <person name="Lepp D."/>
            <person name="Zhou T."/>
        </authorList>
    </citation>
    <scope>NUCLEOTIDE SEQUENCE [LARGE SCALE GENOMIC DNA]</scope>
    <source>
        <strain evidence="5 6">DS-56</strain>
    </source>
</reference>
<dbReference type="EMBL" id="LAJE02000167">
    <property type="protein sequence ID" value="OEO31166.1"/>
    <property type="molecule type" value="Genomic_DNA"/>
</dbReference>
<dbReference type="GO" id="GO:0003700">
    <property type="term" value="F:DNA-binding transcription factor activity"/>
    <property type="evidence" value="ECO:0007669"/>
    <property type="project" value="InterPro"/>
</dbReference>
<dbReference type="Pfam" id="PF13411">
    <property type="entry name" value="MerR_1"/>
    <property type="match status" value="1"/>
</dbReference>
<accession>A0A1E5XRE1</accession>
<dbReference type="PANTHER" id="PTHR30204:SF94">
    <property type="entry name" value="HEAVY METAL-DEPENDENT TRANSCRIPTIONAL REGULATOR HI_0293-RELATED"/>
    <property type="match status" value="1"/>
</dbReference>
<protein>
    <submittedName>
        <fullName evidence="5">MerR family transcriptional regulator</fullName>
    </submittedName>
</protein>
<sequence>MQIGELSERSGLSRDALRFYEKRGLIRARRRPNGYRHYPEATLFLLDYVRTAQRLGFTLAEIEAELPLLQSEGLTAERVETILRGKIAVIDARIGDLKALRDDLAGRLSDVCPLIAAGH</sequence>
<dbReference type="GO" id="GO:0003677">
    <property type="term" value="F:DNA binding"/>
    <property type="evidence" value="ECO:0007669"/>
    <property type="project" value="UniProtKB-KW"/>
</dbReference>
<keyword evidence="2" id="KW-0238">DNA-binding</keyword>
<dbReference type="RefSeq" id="WP_069909652.1">
    <property type="nucleotide sequence ID" value="NZ_LAJE02000167.1"/>
</dbReference>
<evidence type="ECO:0000313" key="5">
    <source>
        <dbReference type="EMBL" id="OEO31166.1"/>
    </source>
</evidence>
<dbReference type="AlphaFoldDB" id="A0A1E5XRE1"/>
<evidence type="ECO:0000256" key="1">
    <source>
        <dbReference type="ARBA" id="ARBA00023015"/>
    </source>
</evidence>
<dbReference type="PANTHER" id="PTHR30204">
    <property type="entry name" value="REDOX-CYCLING DRUG-SENSING TRANSCRIPTIONAL ACTIVATOR SOXR"/>
    <property type="match status" value="1"/>
</dbReference>
<gene>
    <name evidence="5" type="ORF">VW23_017505</name>
</gene>
<keyword evidence="6" id="KW-1185">Reference proteome</keyword>
<dbReference type="InterPro" id="IPR047057">
    <property type="entry name" value="MerR_fam"/>
</dbReference>
<evidence type="ECO:0000313" key="6">
    <source>
        <dbReference type="Proteomes" id="UP000095463"/>
    </source>
</evidence>
<dbReference type="OrthoDB" id="7817988at2"/>
<comment type="caution">
    <text evidence="5">The sequence shown here is derived from an EMBL/GenBank/DDBJ whole genome shotgun (WGS) entry which is preliminary data.</text>
</comment>
<evidence type="ECO:0000256" key="3">
    <source>
        <dbReference type="ARBA" id="ARBA00023163"/>
    </source>
</evidence>
<name>A0A1E5XRE1_9HYPH</name>
<dbReference type="InterPro" id="IPR000551">
    <property type="entry name" value="MerR-type_HTH_dom"/>
</dbReference>
<evidence type="ECO:0000259" key="4">
    <source>
        <dbReference type="PROSITE" id="PS50937"/>
    </source>
</evidence>
<keyword evidence="3" id="KW-0804">Transcription</keyword>
<dbReference type="PRINTS" id="PR00040">
    <property type="entry name" value="HTHMERR"/>
</dbReference>
<evidence type="ECO:0000256" key="2">
    <source>
        <dbReference type="ARBA" id="ARBA00023125"/>
    </source>
</evidence>
<feature type="domain" description="HTH merR-type" evidence="4">
    <location>
        <begin position="1"/>
        <end position="68"/>
    </location>
</feature>
<keyword evidence="1" id="KW-0805">Transcription regulation</keyword>
<organism evidence="5 6">
    <name type="scientific">Devosia insulae DS-56</name>
    <dbReference type="NCBI Taxonomy" id="1116389"/>
    <lineage>
        <taxon>Bacteria</taxon>
        <taxon>Pseudomonadati</taxon>
        <taxon>Pseudomonadota</taxon>
        <taxon>Alphaproteobacteria</taxon>
        <taxon>Hyphomicrobiales</taxon>
        <taxon>Devosiaceae</taxon>
        <taxon>Devosia</taxon>
    </lineage>
</organism>